<evidence type="ECO:0000313" key="1">
    <source>
        <dbReference type="EMBL" id="RXH56161.1"/>
    </source>
</evidence>
<sequence length="132" mass="14863">MQPNAAPPDESIPSGGAQRPVLFWNFDEIDEDIFPLNLDGSVQSVGNSFIEPFFKLKTDSNTECDLNEDAVIGSVNPEIVAVKRHLIDRMHVDSLEPIVLRNLEDIQQRAAYNLSDRSLILRRLPDDHINPN</sequence>
<dbReference type="EMBL" id="RDSM01000002">
    <property type="protein sequence ID" value="RXH56161.1"/>
    <property type="molecule type" value="Genomic_DNA"/>
</dbReference>
<name>A0A4Q0T3P2_9BACT</name>
<protein>
    <submittedName>
        <fullName evidence="1">Uncharacterized protein</fullName>
    </submittedName>
</protein>
<organism evidence="1 2">
    <name type="scientific">Granulicella sibirica</name>
    <dbReference type="NCBI Taxonomy" id="2479048"/>
    <lineage>
        <taxon>Bacteria</taxon>
        <taxon>Pseudomonadati</taxon>
        <taxon>Acidobacteriota</taxon>
        <taxon>Terriglobia</taxon>
        <taxon>Terriglobales</taxon>
        <taxon>Acidobacteriaceae</taxon>
        <taxon>Granulicella</taxon>
    </lineage>
</organism>
<reference evidence="1 2" key="1">
    <citation type="submission" date="2018-11" db="EMBL/GenBank/DDBJ databases">
        <authorList>
            <person name="Mardanov A.V."/>
            <person name="Ravin N.V."/>
            <person name="Dedysh S.N."/>
        </authorList>
    </citation>
    <scope>NUCLEOTIDE SEQUENCE [LARGE SCALE GENOMIC DNA]</scope>
    <source>
        <strain evidence="1 2">AF10</strain>
    </source>
</reference>
<accession>A0A4Q0T3P2</accession>
<keyword evidence="2" id="KW-1185">Reference proteome</keyword>
<dbReference type="Proteomes" id="UP000289437">
    <property type="component" value="Unassembled WGS sequence"/>
</dbReference>
<gene>
    <name evidence="1" type="ORF">GRAN_3018</name>
</gene>
<proteinExistence type="predicted"/>
<comment type="caution">
    <text evidence="1">The sequence shown here is derived from an EMBL/GenBank/DDBJ whole genome shotgun (WGS) entry which is preliminary data.</text>
</comment>
<evidence type="ECO:0000313" key="2">
    <source>
        <dbReference type="Proteomes" id="UP000289437"/>
    </source>
</evidence>
<dbReference type="AlphaFoldDB" id="A0A4Q0T3P2"/>
<reference evidence="2" key="2">
    <citation type="submission" date="2019-02" db="EMBL/GenBank/DDBJ databases">
        <title>Granulicella sibirica sp. nov., a psychrotolerant acidobacterium isolated from an organic soil layer in forested tundra, West Siberia.</title>
        <authorList>
            <person name="Oshkin I.Y."/>
            <person name="Kulichevskaya I.S."/>
            <person name="Rijpstra W.I.C."/>
            <person name="Sinninghe Damste J.S."/>
            <person name="Rakitin A.L."/>
            <person name="Ravin N.V."/>
            <person name="Dedysh S.N."/>
        </authorList>
    </citation>
    <scope>NUCLEOTIDE SEQUENCE [LARGE SCALE GENOMIC DNA]</scope>
    <source>
        <strain evidence="2">AF10</strain>
    </source>
</reference>